<proteinExistence type="predicted"/>
<reference evidence="1" key="1">
    <citation type="submission" date="2020-11" db="EMBL/GenBank/DDBJ databases">
        <authorList>
            <person name="Davenport K.M."/>
            <person name="Bickhart D.M."/>
            <person name="Smith T.P.L."/>
            <person name="Murdoch B.M."/>
            <person name="Rosen B.D."/>
        </authorList>
    </citation>
    <scope>NUCLEOTIDE SEQUENCE [LARGE SCALE GENOMIC DNA]</scope>
    <source>
        <strain evidence="1">OAR_USU_Benz2616</strain>
    </source>
</reference>
<accession>A0AC11DJC9</accession>
<evidence type="ECO:0000313" key="1">
    <source>
        <dbReference type="Ensembl" id="ENSOARP00020046531.1"/>
    </source>
</evidence>
<reference evidence="1" key="2">
    <citation type="submission" date="2025-08" db="UniProtKB">
        <authorList>
            <consortium name="Ensembl"/>
        </authorList>
    </citation>
    <scope>IDENTIFICATION</scope>
</reference>
<name>A0AC11DJC9_SHEEP</name>
<gene>
    <name evidence="1" type="primary">CCNI</name>
</gene>
<sequence length="436" mass="48684">MGFLTGASFAHQATFGNVWRYLGCSTGEVSSIYLASLVAQNPPAVQETWVGKIPWRRAWQPTPEFLPGESHGQRSLAGYRESDTTERLSTAQQLIHKNVSPSQRDEVIQWLAKLKYQFNLYPETFALASSLLDRFLATVKAHPKYLSCIAISCFFLAAKTVEEDERIPVLKVLARDSFCGCSSSEILRMERIILDKLNWDLHTATPLDFLHIFHAIAVSIRPQLLFSLPSMSPSQHLAFLTKQLLHCMACSQLLQFKGSMLALAMVSLEMEKLIPDWLPLTIELLQKAQMDSSQLIHCRELVAHHLSTLQSSLPLNSVYVYRPLKHTLVTCDRGVFRLHPSSVPGPDFSKDNSKPEVPVRGPAAFCHHLPAANGCKYASAKRKVEEMEVDDFYDGIKRLYNEDNASESVGSVCGTDVSRQEGQASPCPPLQPVSVM</sequence>
<reference evidence="1" key="3">
    <citation type="submission" date="2025-09" db="UniProtKB">
        <authorList>
            <consortium name="Ensembl"/>
        </authorList>
    </citation>
    <scope>IDENTIFICATION</scope>
</reference>
<protein>
    <submittedName>
        <fullName evidence="1">Cyclin I</fullName>
    </submittedName>
</protein>
<organism evidence="1">
    <name type="scientific">Ovis aries</name>
    <name type="common">Sheep</name>
    <dbReference type="NCBI Taxonomy" id="9940"/>
    <lineage>
        <taxon>Eukaryota</taxon>
        <taxon>Metazoa</taxon>
        <taxon>Chordata</taxon>
        <taxon>Craniata</taxon>
        <taxon>Vertebrata</taxon>
        <taxon>Euteleostomi</taxon>
        <taxon>Mammalia</taxon>
        <taxon>Eutheria</taxon>
        <taxon>Laurasiatheria</taxon>
        <taxon>Artiodactyla</taxon>
        <taxon>Ruminantia</taxon>
        <taxon>Pecora</taxon>
        <taxon>Bovidae</taxon>
        <taxon>Caprinae</taxon>
        <taxon>Ovis</taxon>
    </lineage>
</organism>
<dbReference type="Ensembl" id="ENSOART00020045440.1">
    <property type="protein sequence ID" value="ENSOARP00020046531.1"/>
    <property type="gene ID" value="ENSOARG00020006256.2"/>
</dbReference>